<sequence>MTIAAIDFGRLYQDHLIAAARTPKPASDWDARAADMKRKVMRGPYVDAFIAGMNLDGARTLLDIGCGPGTIGLALADRLERVYGLDYSRAMLDMLVANAAELGLDNVEAIHRAWEDDWSDLPQCDIAVASRSTLVADMAAALKKLDASARLRVYLTHIVGGSFIDPAVLQVLGRTQPCLPDYIYIVNILHRMGIHPRIDYIETPSRLADAVDFDSFAARVAWSLGELDDNERARLQDWYQREGTAAIEPIRWALISWDVRRPRQGA</sequence>
<dbReference type="KEGG" id="maer:DAI18_15975"/>
<dbReference type="Proteomes" id="UP000244173">
    <property type="component" value="Chromosome"/>
</dbReference>
<dbReference type="PANTHER" id="PTHR43667:SF2">
    <property type="entry name" value="FATTY ACID C-METHYL TRANSFERASE"/>
    <property type="match status" value="1"/>
</dbReference>
<protein>
    <submittedName>
        <fullName evidence="2">SAM-dependent methyltransferase</fullName>
    </submittedName>
</protein>
<keyword evidence="2" id="KW-0489">Methyltransferase</keyword>
<name>A0A2S0PDH2_9NEIS</name>
<dbReference type="GO" id="GO:0032259">
    <property type="term" value="P:methylation"/>
    <property type="evidence" value="ECO:0007669"/>
    <property type="project" value="UniProtKB-KW"/>
</dbReference>
<gene>
    <name evidence="2" type="ORF">DAI18_15975</name>
</gene>
<accession>A0A2S0PDH2</accession>
<dbReference type="SUPFAM" id="SSF53335">
    <property type="entry name" value="S-adenosyl-L-methionine-dependent methyltransferases"/>
    <property type="match status" value="1"/>
</dbReference>
<keyword evidence="3" id="KW-1185">Reference proteome</keyword>
<dbReference type="EMBL" id="CP028519">
    <property type="protein sequence ID" value="AVY95373.1"/>
    <property type="molecule type" value="Genomic_DNA"/>
</dbReference>
<dbReference type="AlphaFoldDB" id="A0A2S0PDH2"/>
<organism evidence="2 3">
    <name type="scientific">Microvirgula aerodenitrificans</name>
    <dbReference type="NCBI Taxonomy" id="57480"/>
    <lineage>
        <taxon>Bacteria</taxon>
        <taxon>Pseudomonadati</taxon>
        <taxon>Pseudomonadota</taxon>
        <taxon>Betaproteobacteria</taxon>
        <taxon>Neisseriales</taxon>
        <taxon>Aquaspirillaceae</taxon>
        <taxon>Microvirgula</taxon>
    </lineage>
</organism>
<dbReference type="STRING" id="1122240.GCA_000620105_02742"/>
<dbReference type="CDD" id="cd02440">
    <property type="entry name" value="AdoMet_MTases"/>
    <property type="match status" value="1"/>
</dbReference>
<dbReference type="InterPro" id="IPR041698">
    <property type="entry name" value="Methyltransf_25"/>
</dbReference>
<dbReference type="InterPro" id="IPR050723">
    <property type="entry name" value="CFA/CMAS"/>
</dbReference>
<dbReference type="OrthoDB" id="9782855at2"/>
<proteinExistence type="predicted"/>
<feature type="domain" description="Methyltransferase" evidence="1">
    <location>
        <begin position="62"/>
        <end position="144"/>
    </location>
</feature>
<evidence type="ECO:0000313" key="3">
    <source>
        <dbReference type="Proteomes" id="UP000244173"/>
    </source>
</evidence>
<dbReference type="Pfam" id="PF13649">
    <property type="entry name" value="Methyltransf_25"/>
    <property type="match status" value="1"/>
</dbReference>
<reference evidence="2 3" key="1">
    <citation type="submission" date="2018-04" db="EMBL/GenBank/DDBJ databases">
        <title>Denitrifier Microvirgula.</title>
        <authorList>
            <person name="Anderson E."/>
            <person name="Jang J."/>
            <person name="Ishii S."/>
        </authorList>
    </citation>
    <scope>NUCLEOTIDE SEQUENCE [LARGE SCALE GENOMIC DNA]</scope>
    <source>
        <strain evidence="2 3">BE2.4</strain>
    </source>
</reference>
<dbReference type="Gene3D" id="3.40.50.150">
    <property type="entry name" value="Vaccinia Virus protein VP39"/>
    <property type="match status" value="1"/>
</dbReference>
<evidence type="ECO:0000313" key="2">
    <source>
        <dbReference type="EMBL" id="AVY95373.1"/>
    </source>
</evidence>
<dbReference type="RefSeq" id="WP_107889908.1">
    <property type="nucleotide sequence ID" value="NZ_CP028519.1"/>
</dbReference>
<dbReference type="InterPro" id="IPR029063">
    <property type="entry name" value="SAM-dependent_MTases_sf"/>
</dbReference>
<keyword evidence="2" id="KW-0808">Transferase</keyword>
<evidence type="ECO:0000259" key="1">
    <source>
        <dbReference type="Pfam" id="PF13649"/>
    </source>
</evidence>
<dbReference type="GO" id="GO:0008168">
    <property type="term" value="F:methyltransferase activity"/>
    <property type="evidence" value="ECO:0007669"/>
    <property type="project" value="UniProtKB-KW"/>
</dbReference>
<dbReference type="PANTHER" id="PTHR43667">
    <property type="entry name" value="CYCLOPROPANE-FATTY-ACYL-PHOSPHOLIPID SYNTHASE"/>
    <property type="match status" value="1"/>
</dbReference>